<dbReference type="PANTHER" id="PTHR11800">
    <property type="entry name" value="DNA-DIRECTED RNA POLYMERASE"/>
    <property type="match status" value="1"/>
</dbReference>
<evidence type="ECO:0000256" key="4">
    <source>
        <dbReference type="ARBA" id="ARBA00022478"/>
    </source>
</evidence>
<dbReference type="GO" id="GO:0006351">
    <property type="term" value="P:DNA-templated transcription"/>
    <property type="evidence" value="ECO:0007669"/>
    <property type="project" value="InterPro"/>
</dbReference>
<keyword evidence="5" id="KW-0804">Transcription</keyword>
<keyword evidence="6" id="KW-0539">Nucleus</keyword>
<name>A0AA88GIR2_NAELO</name>
<dbReference type="CDD" id="cd07032">
    <property type="entry name" value="RNAP_I_II_AC40"/>
    <property type="match status" value="1"/>
</dbReference>
<dbReference type="Gene3D" id="3.30.70.20">
    <property type="match status" value="1"/>
</dbReference>
<dbReference type="Pfam" id="PF01193">
    <property type="entry name" value="RNA_pol_L"/>
    <property type="match status" value="1"/>
</dbReference>
<dbReference type="Proteomes" id="UP000816034">
    <property type="component" value="Unassembled WGS sequence"/>
</dbReference>
<dbReference type="EMBL" id="PYSW02000035">
    <property type="protein sequence ID" value="KAG2377956.1"/>
    <property type="molecule type" value="Genomic_DNA"/>
</dbReference>
<comment type="similarity">
    <text evidence="7">Belongs to the archaeal Rpo3/eukaryotic RPB3 RNA polymerase subunit family.</text>
</comment>
<evidence type="ECO:0000256" key="3">
    <source>
        <dbReference type="ARBA" id="ARBA00022083"/>
    </source>
</evidence>
<dbReference type="PANTHER" id="PTHR11800:SF13">
    <property type="entry name" value="DNA-DIRECTED RNA POLYMERASES I AND III SUBUNIT RPAC1"/>
    <property type="match status" value="1"/>
</dbReference>
<evidence type="ECO:0000313" key="11">
    <source>
        <dbReference type="Proteomes" id="UP000816034"/>
    </source>
</evidence>
<dbReference type="InterPro" id="IPR001514">
    <property type="entry name" value="DNA-dir_RNA_pol_30-40kDasu_CS"/>
</dbReference>
<dbReference type="SMART" id="SM00662">
    <property type="entry name" value="RPOLD"/>
    <property type="match status" value="1"/>
</dbReference>
<dbReference type="GO" id="GO:0005666">
    <property type="term" value="C:RNA polymerase III complex"/>
    <property type="evidence" value="ECO:0007669"/>
    <property type="project" value="TreeGrafter"/>
</dbReference>
<evidence type="ECO:0000256" key="7">
    <source>
        <dbReference type="ARBA" id="ARBA00025804"/>
    </source>
</evidence>
<evidence type="ECO:0000256" key="1">
    <source>
        <dbReference type="ARBA" id="ARBA00004026"/>
    </source>
</evidence>
<dbReference type="InterPro" id="IPR022842">
    <property type="entry name" value="RNAP_Rpo3/Rpb3/RPAC1"/>
</dbReference>
<feature type="compositionally biased region" description="Low complexity" evidence="8">
    <location>
        <begin position="422"/>
        <end position="431"/>
    </location>
</feature>
<dbReference type="GO" id="GO:0003677">
    <property type="term" value="F:DNA binding"/>
    <property type="evidence" value="ECO:0007669"/>
    <property type="project" value="InterPro"/>
</dbReference>
<reference evidence="10 11" key="1">
    <citation type="journal article" date="2018" name="BMC Genomics">
        <title>The genome of Naegleria lovaniensis, the basis for a comparative approach to unravel pathogenicity factors of the human pathogenic amoeba N. fowleri.</title>
        <authorList>
            <person name="Liechti N."/>
            <person name="Schurch N."/>
            <person name="Bruggmann R."/>
            <person name="Wittwer M."/>
        </authorList>
    </citation>
    <scope>NUCLEOTIDE SEQUENCE [LARGE SCALE GENOMIC DNA]</scope>
    <source>
        <strain evidence="10 11">ATCC 30569</strain>
    </source>
</reference>
<comment type="subcellular location">
    <subcellularLocation>
        <location evidence="2">Nucleus</location>
    </subcellularLocation>
</comment>
<feature type="domain" description="DNA-directed RNA polymerase RpoA/D/Rpb3-type" evidence="9">
    <location>
        <begin position="71"/>
        <end position="415"/>
    </location>
</feature>
<dbReference type="InterPro" id="IPR036603">
    <property type="entry name" value="RBP11-like"/>
</dbReference>
<dbReference type="GO" id="GO:0005736">
    <property type="term" value="C:RNA polymerase I complex"/>
    <property type="evidence" value="ECO:0007669"/>
    <property type="project" value="TreeGrafter"/>
</dbReference>
<evidence type="ECO:0000313" key="10">
    <source>
        <dbReference type="EMBL" id="KAG2377956.1"/>
    </source>
</evidence>
<dbReference type="GO" id="GO:0003899">
    <property type="term" value="F:DNA-directed RNA polymerase activity"/>
    <property type="evidence" value="ECO:0007669"/>
    <property type="project" value="InterPro"/>
</dbReference>
<feature type="region of interest" description="Disordered" evidence="8">
    <location>
        <begin position="419"/>
        <end position="461"/>
    </location>
</feature>
<proteinExistence type="inferred from homology"/>
<comment type="caution">
    <text evidence="10">The sequence shown here is derived from an EMBL/GenBank/DDBJ whole genome shotgun (WGS) entry which is preliminary data.</text>
</comment>
<dbReference type="PROSITE" id="PS00446">
    <property type="entry name" value="RNA_POL_D_30KD"/>
    <property type="match status" value="1"/>
</dbReference>
<dbReference type="Gene3D" id="3.30.1360.10">
    <property type="entry name" value="RNA polymerase, RBP11-like subunit"/>
    <property type="match status" value="1"/>
</dbReference>
<protein>
    <recommendedName>
        <fullName evidence="3">DNA-directed RNA polymerases I and III subunit RPAC1</fullName>
    </recommendedName>
</protein>
<evidence type="ECO:0000256" key="5">
    <source>
        <dbReference type="ARBA" id="ARBA00023163"/>
    </source>
</evidence>
<dbReference type="GeneID" id="68101032"/>
<dbReference type="Pfam" id="PF01000">
    <property type="entry name" value="RNA_pol_A_bac"/>
    <property type="match status" value="1"/>
</dbReference>
<feature type="compositionally biased region" description="Basic residues" evidence="8">
    <location>
        <begin position="447"/>
        <end position="461"/>
    </location>
</feature>
<dbReference type="HAMAP" id="MF_00320">
    <property type="entry name" value="RNApol_arch_Rpo3"/>
    <property type="match status" value="1"/>
</dbReference>
<organism evidence="10 11">
    <name type="scientific">Naegleria lovaniensis</name>
    <name type="common">Amoeba</name>
    <dbReference type="NCBI Taxonomy" id="51637"/>
    <lineage>
        <taxon>Eukaryota</taxon>
        <taxon>Discoba</taxon>
        <taxon>Heterolobosea</taxon>
        <taxon>Tetramitia</taxon>
        <taxon>Eutetramitia</taxon>
        <taxon>Vahlkampfiidae</taxon>
        <taxon>Naegleria</taxon>
    </lineage>
</organism>
<dbReference type="InterPro" id="IPR011263">
    <property type="entry name" value="DNA-dir_RNA_pol_RpoA/D/Rpb3"/>
</dbReference>
<dbReference type="Gene3D" id="2.170.120.12">
    <property type="entry name" value="DNA-directed RNA polymerase, insert domain"/>
    <property type="match status" value="1"/>
</dbReference>
<comment type="function">
    <text evidence="1">DNA-dependent RNA polymerase catalyzes the transcription of DNA into RNA using the four ribonucleoside triphosphates as substrates.</text>
</comment>
<dbReference type="InterPro" id="IPR033901">
    <property type="entry name" value="RNAPI/III_AC40"/>
</dbReference>
<evidence type="ECO:0000256" key="2">
    <source>
        <dbReference type="ARBA" id="ARBA00004123"/>
    </source>
</evidence>
<keyword evidence="4" id="KW-0240">DNA-directed RNA polymerase</keyword>
<dbReference type="InterPro" id="IPR036643">
    <property type="entry name" value="RNApol_insert_sf"/>
</dbReference>
<keyword evidence="11" id="KW-1185">Reference proteome</keyword>
<sequence>MTSKATSATKSLPPQVEDMRTRVRVGKYAPTQTTTFAYHSSFANLNYDNSFSLEDFQNNLQINVLRRDENDLVFEMIGIDAPVANAFRRIMLSEVPSMAIEKVVYITNTSIIQDEVLAHRIGLVPIRAEPDFFYFARDINQNEDISAFAPPQEPKHNNSNHHSNDDDDDEDIQPPIPTMATYAPSLANKSTPFWQPPEELLDNEYILFELNVTCEKTLVPNPHNNNKLEYKHSKVYSGDLKWIPIGNQSENFNGENAIRPVFDDILLAKLNPGQSIHVQCYCVKGIGRSHAKWQPVATASYRLLPEITFKGEPITDIEQAKELIQKCPMNVFDIEENPQTEFDSKVRVARPLNCTMCRECIREDDWDKRIQLSKVKDHFIFSIESVGSIPGGPAEIFRRALKIFWQKCEAHLLNIRQNPIGSRQQTSSSTSMQDEDNDVEMSEQQSKKKNKKDKKKKKVLQ</sequence>
<dbReference type="SUPFAM" id="SSF55257">
    <property type="entry name" value="RBP11-like subunits of RNA polymerase"/>
    <property type="match status" value="1"/>
</dbReference>
<dbReference type="InterPro" id="IPR050518">
    <property type="entry name" value="Rpo3/RPB3_RNA_Pol_subunit"/>
</dbReference>
<dbReference type="RefSeq" id="XP_044545218.1">
    <property type="nucleotide sequence ID" value="XM_044698669.1"/>
</dbReference>
<evidence type="ECO:0000256" key="6">
    <source>
        <dbReference type="ARBA" id="ARBA00023242"/>
    </source>
</evidence>
<dbReference type="GO" id="GO:0046983">
    <property type="term" value="F:protein dimerization activity"/>
    <property type="evidence" value="ECO:0007669"/>
    <property type="project" value="InterPro"/>
</dbReference>
<dbReference type="SUPFAM" id="SSF56553">
    <property type="entry name" value="Insert subdomain of RNA polymerase alpha subunit"/>
    <property type="match status" value="2"/>
</dbReference>
<accession>A0AA88GIR2</accession>
<evidence type="ECO:0000256" key="8">
    <source>
        <dbReference type="SAM" id="MobiDB-lite"/>
    </source>
</evidence>
<evidence type="ECO:0000259" key="9">
    <source>
        <dbReference type="SMART" id="SM00662"/>
    </source>
</evidence>
<dbReference type="InterPro" id="IPR011262">
    <property type="entry name" value="DNA-dir_RNA_pol_insert"/>
</dbReference>
<feature type="region of interest" description="Disordered" evidence="8">
    <location>
        <begin position="147"/>
        <end position="181"/>
    </location>
</feature>
<dbReference type="AlphaFoldDB" id="A0AA88GIR2"/>
<gene>
    <name evidence="10" type="ORF">C9374_008578</name>
</gene>